<sequence>MLFAVFLLTIITISFIHLKLKQRKLPKGPQPLPLIGNLHQIGYYAKTHGGLVEGFKEFRRRYGDVFTVWLGPFPTVHICDYALAQETHLKQANSYAHRFVKGILDYIREGRGIVASNGDFWQEHRRFALHTLRNFGLGRNIMEGRILEEIDYRSSTFFDLLIGSIINQLLISERFKKNDATFEKIKTSLEAALENLTILEGFTPVWILKSRLFKFRHEYMFGPFDAIHNIIKNNIANRVAEIVRGDHVLSEDGNDFLDAYLYKIQCDKESGISYILDTLAVDMFDLWQAGQETTSTTLSWGFLCLLRHPEVVEKLRKELNRITMDGSRNLSLSDKPNTPYLNATINEVQRVASILNINLFRELQEDTYIDGQLVGAGAAVTVELSLLHTDEKVFENPGEFNPDRFITNEGLEKKLIPFGIGKRACLGESLARAELYLVLGNLILRYNIEPVGELPPLRSLTPFGGMKRPPPYELRLKPIK</sequence>
<comment type="similarity">
    <text evidence="2 8">Belongs to the cytochrome P450 family.</text>
</comment>
<organism evidence="9 10">
    <name type="scientific">Caenorhabditis bovis</name>
    <dbReference type="NCBI Taxonomy" id="2654633"/>
    <lineage>
        <taxon>Eukaryota</taxon>
        <taxon>Metazoa</taxon>
        <taxon>Ecdysozoa</taxon>
        <taxon>Nematoda</taxon>
        <taxon>Chromadorea</taxon>
        <taxon>Rhabditida</taxon>
        <taxon>Rhabditina</taxon>
        <taxon>Rhabditomorpha</taxon>
        <taxon>Rhabditoidea</taxon>
        <taxon>Rhabditidae</taxon>
        <taxon>Peloderinae</taxon>
        <taxon>Caenorhabditis</taxon>
    </lineage>
</organism>
<dbReference type="CDD" id="cd20617">
    <property type="entry name" value="CYP1_2-like"/>
    <property type="match status" value="1"/>
</dbReference>
<reference evidence="9 10" key="1">
    <citation type="submission" date="2020-04" db="EMBL/GenBank/DDBJ databases">
        <authorList>
            <person name="Laetsch R D."/>
            <person name="Stevens L."/>
            <person name="Kumar S."/>
            <person name="Blaxter L. M."/>
        </authorList>
    </citation>
    <scope>NUCLEOTIDE SEQUENCE [LARGE SCALE GENOMIC DNA]</scope>
</reference>
<dbReference type="GO" id="GO:0016712">
    <property type="term" value="F:oxidoreductase activity, acting on paired donors, with incorporation or reduction of molecular oxygen, reduced flavin or flavoprotein as one donor, and incorporation of one atom of oxygen"/>
    <property type="evidence" value="ECO:0007669"/>
    <property type="project" value="TreeGrafter"/>
</dbReference>
<dbReference type="PRINTS" id="PR00463">
    <property type="entry name" value="EP450I"/>
</dbReference>
<dbReference type="EMBL" id="CADEPM010000001">
    <property type="protein sequence ID" value="CAB3398701.1"/>
    <property type="molecule type" value="Genomic_DNA"/>
</dbReference>
<keyword evidence="3 7" id="KW-0479">Metal-binding</keyword>
<evidence type="ECO:0000256" key="3">
    <source>
        <dbReference type="ARBA" id="ARBA00022723"/>
    </source>
</evidence>
<dbReference type="GO" id="GO:0006082">
    <property type="term" value="P:organic acid metabolic process"/>
    <property type="evidence" value="ECO:0007669"/>
    <property type="project" value="TreeGrafter"/>
</dbReference>
<dbReference type="PROSITE" id="PS00086">
    <property type="entry name" value="CYTOCHROME_P450"/>
    <property type="match status" value="1"/>
</dbReference>
<dbReference type="AlphaFoldDB" id="A0A8S1EDE1"/>
<comment type="caution">
    <text evidence="9">The sequence shown here is derived from an EMBL/GenBank/DDBJ whole genome shotgun (WGS) entry which is preliminary data.</text>
</comment>
<keyword evidence="10" id="KW-1185">Reference proteome</keyword>
<dbReference type="FunFam" id="1.10.630.10:FF:000036">
    <property type="entry name" value="CYtochrome P450 family"/>
    <property type="match status" value="1"/>
</dbReference>
<evidence type="ECO:0000256" key="1">
    <source>
        <dbReference type="ARBA" id="ARBA00001971"/>
    </source>
</evidence>
<dbReference type="InterPro" id="IPR001128">
    <property type="entry name" value="Cyt_P450"/>
</dbReference>
<dbReference type="GO" id="GO:0020037">
    <property type="term" value="F:heme binding"/>
    <property type="evidence" value="ECO:0007669"/>
    <property type="project" value="InterPro"/>
</dbReference>
<protein>
    <recommendedName>
        <fullName evidence="11">CYtochrome P450 family</fullName>
    </recommendedName>
</protein>
<evidence type="ECO:0008006" key="11">
    <source>
        <dbReference type="Google" id="ProtNLM"/>
    </source>
</evidence>
<dbReference type="GO" id="GO:0005737">
    <property type="term" value="C:cytoplasm"/>
    <property type="evidence" value="ECO:0007669"/>
    <property type="project" value="TreeGrafter"/>
</dbReference>
<accession>A0A8S1EDE1</accession>
<keyword evidence="5 7" id="KW-0408">Iron</keyword>
<evidence type="ECO:0000256" key="7">
    <source>
        <dbReference type="PIRSR" id="PIRSR602401-1"/>
    </source>
</evidence>
<dbReference type="GO" id="GO:0006805">
    <property type="term" value="P:xenobiotic metabolic process"/>
    <property type="evidence" value="ECO:0007669"/>
    <property type="project" value="TreeGrafter"/>
</dbReference>
<evidence type="ECO:0000256" key="8">
    <source>
        <dbReference type="RuleBase" id="RU000461"/>
    </source>
</evidence>
<keyword evidence="6 8" id="KW-0503">Monooxygenase</keyword>
<evidence type="ECO:0000313" key="9">
    <source>
        <dbReference type="EMBL" id="CAB3398701.1"/>
    </source>
</evidence>
<dbReference type="Pfam" id="PF00067">
    <property type="entry name" value="p450"/>
    <property type="match status" value="1"/>
</dbReference>
<dbReference type="OrthoDB" id="2789670at2759"/>
<dbReference type="GO" id="GO:0005506">
    <property type="term" value="F:iron ion binding"/>
    <property type="evidence" value="ECO:0007669"/>
    <property type="project" value="InterPro"/>
</dbReference>
<dbReference type="Gene3D" id="1.10.630.10">
    <property type="entry name" value="Cytochrome P450"/>
    <property type="match status" value="1"/>
</dbReference>
<keyword evidence="7 8" id="KW-0349">Heme</keyword>
<evidence type="ECO:0000256" key="6">
    <source>
        <dbReference type="ARBA" id="ARBA00023033"/>
    </source>
</evidence>
<comment type="cofactor">
    <cofactor evidence="1 7">
        <name>heme</name>
        <dbReference type="ChEBI" id="CHEBI:30413"/>
    </cofactor>
</comment>
<dbReference type="PANTHER" id="PTHR24300:SF375">
    <property type="entry name" value="CYTOCHROME P450 FAMILY"/>
    <property type="match status" value="1"/>
</dbReference>
<dbReference type="InterPro" id="IPR017972">
    <property type="entry name" value="Cyt_P450_CS"/>
</dbReference>
<dbReference type="InterPro" id="IPR050182">
    <property type="entry name" value="Cytochrome_P450_fam2"/>
</dbReference>
<dbReference type="Proteomes" id="UP000494206">
    <property type="component" value="Unassembled WGS sequence"/>
</dbReference>
<dbReference type="SUPFAM" id="SSF48264">
    <property type="entry name" value="Cytochrome P450"/>
    <property type="match status" value="1"/>
</dbReference>
<feature type="binding site" description="axial binding residue" evidence="7">
    <location>
        <position position="425"/>
    </location>
    <ligand>
        <name>heme</name>
        <dbReference type="ChEBI" id="CHEBI:30413"/>
    </ligand>
    <ligandPart>
        <name>Fe</name>
        <dbReference type="ChEBI" id="CHEBI:18248"/>
    </ligandPart>
</feature>
<evidence type="ECO:0000313" key="10">
    <source>
        <dbReference type="Proteomes" id="UP000494206"/>
    </source>
</evidence>
<dbReference type="InterPro" id="IPR036396">
    <property type="entry name" value="Cyt_P450_sf"/>
</dbReference>
<dbReference type="PANTHER" id="PTHR24300">
    <property type="entry name" value="CYTOCHROME P450 508A4-RELATED"/>
    <property type="match status" value="1"/>
</dbReference>
<dbReference type="PRINTS" id="PR00385">
    <property type="entry name" value="P450"/>
</dbReference>
<gene>
    <name evidence="9" type="ORF">CBOVIS_LOCUS1946</name>
</gene>
<name>A0A8S1EDE1_9PELO</name>
<keyword evidence="4 8" id="KW-0560">Oxidoreductase</keyword>
<evidence type="ECO:0000256" key="4">
    <source>
        <dbReference type="ARBA" id="ARBA00023002"/>
    </source>
</evidence>
<proteinExistence type="inferred from homology"/>
<evidence type="ECO:0000256" key="5">
    <source>
        <dbReference type="ARBA" id="ARBA00023004"/>
    </source>
</evidence>
<evidence type="ECO:0000256" key="2">
    <source>
        <dbReference type="ARBA" id="ARBA00010617"/>
    </source>
</evidence>
<dbReference type="InterPro" id="IPR002401">
    <property type="entry name" value="Cyt_P450_E_grp-I"/>
</dbReference>